<organism evidence="2 3">
    <name type="scientific">Ornithinimicrobium humiphilum</name>
    <dbReference type="NCBI Taxonomy" id="125288"/>
    <lineage>
        <taxon>Bacteria</taxon>
        <taxon>Bacillati</taxon>
        <taxon>Actinomycetota</taxon>
        <taxon>Actinomycetes</taxon>
        <taxon>Micrococcales</taxon>
        <taxon>Ornithinimicrobiaceae</taxon>
        <taxon>Ornithinimicrobium</taxon>
    </lineage>
</organism>
<dbReference type="Proteomes" id="UP000315133">
    <property type="component" value="Unassembled WGS sequence"/>
</dbReference>
<evidence type="ECO:0000313" key="2">
    <source>
        <dbReference type="EMBL" id="TQM97494.1"/>
    </source>
</evidence>
<sequence length="69" mass="7060">MEMTIVNLVGPSVDGARGLPTTSDGARRTRVFRDVAGGVPVFGGFGRPTGTDASPTPDPILDVTFAPTS</sequence>
<protein>
    <submittedName>
        <fullName evidence="2">Uncharacterized protein</fullName>
    </submittedName>
</protein>
<evidence type="ECO:0000256" key="1">
    <source>
        <dbReference type="SAM" id="MobiDB-lite"/>
    </source>
</evidence>
<proteinExistence type="predicted"/>
<dbReference type="AlphaFoldDB" id="A0A543KR22"/>
<gene>
    <name evidence="2" type="ORF">FB476_2407</name>
</gene>
<keyword evidence="3" id="KW-1185">Reference proteome</keyword>
<feature type="region of interest" description="Disordered" evidence="1">
    <location>
        <begin position="43"/>
        <end position="69"/>
    </location>
</feature>
<reference evidence="2 3" key="1">
    <citation type="submission" date="2019-06" db="EMBL/GenBank/DDBJ databases">
        <title>Sequencing the genomes of 1000 actinobacteria strains.</title>
        <authorList>
            <person name="Klenk H.-P."/>
        </authorList>
    </citation>
    <scope>NUCLEOTIDE SEQUENCE [LARGE SCALE GENOMIC DNA]</scope>
    <source>
        <strain evidence="2 3">DSM 12362</strain>
    </source>
</reference>
<dbReference type="EMBL" id="VFPU01000001">
    <property type="protein sequence ID" value="TQM97494.1"/>
    <property type="molecule type" value="Genomic_DNA"/>
</dbReference>
<comment type="caution">
    <text evidence="2">The sequence shown here is derived from an EMBL/GenBank/DDBJ whole genome shotgun (WGS) entry which is preliminary data.</text>
</comment>
<name>A0A543KR22_9MICO</name>
<accession>A0A543KR22</accession>
<dbReference type="RefSeq" id="WP_141819094.1">
    <property type="nucleotide sequence ID" value="NZ_BAAAIL010000002.1"/>
</dbReference>
<dbReference type="OrthoDB" id="9951943at2"/>
<evidence type="ECO:0000313" key="3">
    <source>
        <dbReference type="Proteomes" id="UP000315133"/>
    </source>
</evidence>